<dbReference type="OrthoDB" id="2881498at2"/>
<dbReference type="RefSeq" id="WP_015392955.1">
    <property type="nucleotide sequence ID" value="NC_020291.1"/>
</dbReference>
<dbReference type="AlphaFoldDB" id="M1MPH4"/>
<dbReference type="Proteomes" id="UP000011728">
    <property type="component" value="Chromosome"/>
</dbReference>
<organism evidence="1 2">
    <name type="scientific">Clostridium saccharoperbutylacetonicum N1-4(HMT)</name>
    <dbReference type="NCBI Taxonomy" id="931276"/>
    <lineage>
        <taxon>Bacteria</taxon>
        <taxon>Bacillati</taxon>
        <taxon>Bacillota</taxon>
        <taxon>Clostridia</taxon>
        <taxon>Eubacteriales</taxon>
        <taxon>Clostridiaceae</taxon>
        <taxon>Clostridium</taxon>
    </lineage>
</organism>
<dbReference type="PATRIC" id="fig|931276.5.peg.2889"/>
<dbReference type="HOGENOM" id="CLU_178327_0_0_9"/>
<dbReference type="STRING" id="36745.CLSAP_26260"/>
<reference evidence="1 2" key="1">
    <citation type="submission" date="2013-02" db="EMBL/GenBank/DDBJ databases">
        <title>Genome sequence of Clostridium saccharoperbutylacetonicum N1-4(HMT).</title>
        <authorList>
            <person name="Poehlein A."/>
            <person name="Daniel R."/>
        </authorList>
    </citation>
    <scope>NUCLEOTIDE SEQUENCE [LARGE SCALE GENOMIC DNA]</scope>
    <source>
        <strain evidence="2">N1-4(HMT)</strain>
    </source>
</reference>
<dbReference type="KEGG" id="csr:Cspa_c28730"/>
<proteinExistence type="predicted"/>
<name>M1MPH4_9CLOT</name>
<dbReference type="eggNOG" id="ENOG5030GY4">
    <property type="taxonomic scope" value="Bacteria"/>
</dbReference>
<evidence type="ECO:0000313" key="1">
    <source>
        <dbReference type="EMBL" id="AGF56636.1"/>
    </source>
</evidence>
<evidence type="ECO:0000313" key="2">
    <source>
        <dbReference type="Proteomes" id="UP000011728"/>
    </source>
</evidence>
<keyword evidence="2" id="KW-1185">Reference proteome</keyword>
<accession>M1MPH4</accession>
<sequence length="109" mass="12571">MVLVNCVWKQEEIIKNIEALEYKGEQLFKHVKTEGMRMYFDSILEDMARNIDKSSFMEYMLIMKAIMEIPGSAALAVSVLPVVNNSVFEGYKYTVCRPSTPVNSQRLLR</sequence>
<gene>
    <name evidence="1" type="ORF">Cspa_c28730</name>
</gene>
<protein>
    <submittedName>
        <fullName evidence="1">Uncharacterized protein</fullName>
    </submittedName>
</protein>
<dbReference type="EMBL" id="CP004121">
    <property type="protein sequence ID" value="AGF56636.1"/>
    <property type="molecule type" value="Genomic_DNA"/>
</dbReference>